<protein>
    <submittedName>
        <fullName evidence="2">Glyoxalase</fullName>
    </submittedName>
</protein>
<dbReference type="Proteomes" id="UP000032120">
    <property type="component" value="Unassembled WGS sequence"/>
</dbReference>
<organism evidence="2 3">
    <name type="scientific">Leucobacter komagatae</name>
    <dbReference type="NCBI Taxonomy" id="55969"/>
    <lineage>
        <taxon>Bacteria</taxon>
        <taxon>Bacillati</taxon>
        <taxon>Actinomycetota</taxon>
        <taxon>Actinomycetes</taxon>
        <taxon>Micrococcales</taxon>
        <taxon>Microbacteriaceae</taxon>
        <taxon>Leucobacter</taxon>
    </lineage>
</organism>
<comment type="caution">
    <text evidence="2">The sequence shown here is derived from an EMBL/GenBank/DDBJ whole genome shotgun (WGS) entry which is preliminary data.</text>
</comment>
<reference evidence="2 3" key="1">
    <citation type="submission" date="2015-01" db="EMBL/GenBank/DDBJ databases">
        <title>Draft genome sequence of Leucobacter komagatae strain VKM ST2845.</title>
        <authorList>
            <person name="Karlyshev A.V."/>
            <person name="Kudryashova E.B."/>
        </authorList>
    </citation>
    <scope>NUCLEOTIDE SEQUENCE [LARGE SCALE GENOMIC DNA]</scope>
    <source>
        <strain evidence="2 3">VKM ST2845</strain>
    </source>
</reference>
<dbReference type="InterPro" id="IPR029068">
    <property type="entry name" value="Glyas_Bleomycin-R_OHBP_Dase"/>
</dbReference>
<dbReference type="RefSeq" id="WP_042543098.1">
    <property type="nucleotide sequence ID" value="NZ_JXSQ01000003.1"/>
</dbReference>
<accession>A0A0D0I120</accession>
<evidence type="ECO:0000313" key="3">
    <source>
        <dbReference type="Proteomes" id="UP000032120"/>
    </source>
</evidence>
<keyword evidence="3" id="KW-1185">Reference proteome</keyword>
<dbReference type="PANTHER" id="PTHR35908:SF1">
    <property type="entry name" value="CONSERVED PROTEIN"/>
    <property type="match status" value="1"/>
</dbReference>
<dbReference type="InterPro" id="IPR037523">
    <property type="entry name" value="VOC_core"/>
</dbReference>
<dbReference type="CDD" id="cd06587">
    <property type="entry name" value="VOC"/>
    <property type="match status" value="1"/>
</dbReference>
<evidence type="ECO:0000313" key="2">
    <source>
        <dbReference type="EMBL" id="KIP53446.1"/>
    </source>
</evidence>
<dbReference type="AlphaFoldDB" id="A0A0D0I120"/>
<dbReference type="PROSITE" id="PS51819">
    <property type="entry name" value="VOC"/>
    <property type="match status" value="1"/>
</dbReference>
<name>A0A0D0I120_9MICO</name>
<gene>
    <name evidence="2" type="ORF">SD72_03835</name>
</gene>
<dbReference type="EMBL" id="JXSQ01000003">
    <property type="protein sequence ID" value="KIP53446.1"/>
    <property type="molecule type" value="Genomic_DNA"/>
</dbReference>
<dbReference type="Pfam" id="PF18029">
    <property type="entry name" value="Glyoxalase_6"/>
    <property type="match status" value="1"/>
</dbReference>
<dbReference type="SUPFAM" id="SSF54593">
    <property type="entry name" value="Glyoxalase/Bleomycin resistance protein/Dihydroxybiphenyl dioxygenase"/>
    <property type="match status" value="1"/>
</dbReference>
<feature type="domain" description="VOC" evidence="1">
    <location>
        <begin position="8"/>
        <end position="133"/>
    </location>
</feature>
<dbReference type="Gene3D" id="3.10.180.10">
    <property type="entry name" value="2,3-Dihydroxybiphenyl 1,2-Dioxygenase, domain 1"/>
    <property type="match status" value="1"/>
</dbReference>
<evidence type="ECO:0000259" key="1">
    <source>
        <dbReference type="PROSITE" id="PS51819"/>
    </source>
</evidence>
<dbReference type="PANTHER" id="PTHR35908">
    <property type="entry name" value="HYPOTHETICAL FUSION PROTEIN"/>
    <property type="match status" value="1"/>
</dbReference>
<dbReference type="OrthoDB" id="1645442at2"/>
<dbReference type="InterPro" id="IPR041581">
    <property type="entry name" value="Glyoxalase_6"/>
</dbReference>
<sequence>MNASIAATRMTFAVDCPDALGLATFYAALLGWDVVVDEASESDPEWVEVHPPGGEGATHFLAFQRVADYRVPEWPNGATPQQAHLDFYVADLQEAAATAASLGAHRHAVQPSESGSFIVFTDPAGHPFCLCADSN</sequence>
<proteinExistence type="predicted"/>